<evidence type="ECO:0000313" key="2">
    <source>
        <dbReference type="Proteomes" id="UP000243217"/>
    </source>
</evidence>
<gene>
    <name evidence="1" type="ORF">THRCLA_20015</name>
</gene>
<dbReference type="Proteomes" id="UP000243217">
    <property type="component" value="Unassembled WGS sequence"/>
</dbReference>
<evidence type="ECO:0000313" key="1">
    <source>
        <dbReference type="EMBL" id="OQS07985.1"/>
    </source>
</evidence>
<proteinExistence type="predicted"/>
<keyword evidence="2" id="KW-1185">Reference proteome</keyword>
<dbReference type="AlphaFoldDB" id="A0A1W0ACK6"/>
<accession>A0A1W0ACK6</accession>
<organism evidence="1 2">
    <name type="scientific">Thraustotheca clavata</name>
    <dbReference type="NCBI Taxonomy" id="74557"/>
    <lineage>
        <taxon>Eukaryota</taxon>
        <taxon>Sar</taxon>
        <taxon>Stramenopiles</taxon>
        <taxon>Oomycota</taxon>
        <taxon>Saprolegniomycetes</taxon>
        <taxon>Saprolegniales</taxon>
        <taxon>Achlyaceae</taxon>
        <taxon>Thraustotheca</taxon>
    </lineage>
</organism>
<dbReference type="STRING" id="74557.A0A1W0ACK6"/>
<comment type="caution">
    <text evidence="1">The sequence shown here is derived from an EMBL/GenBank/DDBJ whole genome shotgun (WGS) entry which is preliminary data.</text>
</comment>
<name>A0A1W0ACK6_9STRA</name>
<dbReference type="EMBL" id="JNBS01000014">
    <property type="protein sequence ID" value="OQS07985.1"/>
    <property type="molecule type" value="Genomic_DNA"/>
</dbReference>
<protein>
    <submittedName>
        <fullName evidence="1">Uncharacterized protein</fullName>
    </submittedName>
</protein>
<sequence>MNVYNRGRQACFVIPGGAKEAVTGFENAFTVIWYIITSSGRVHTGFAQLAIDADAVIVPVVIKNQ</sequence>
<reference evidence="1 2" key="1">
    <citation type="journal article" date="2014" name="Genome Biol. Evol.">
        <title>The secreted proteins of Achlya hypogyna and Thraustotheca clavata identify the ancestral oomycete secretome and reveal gene acquisitions by horizontal gene transfer.</title>
        <authorList>
            <person name="Misner I."/>
            <person name="Blouin N."/>
            <person name="Leonard G."/>
            <person name="Richards T.A."/>
            <person name="Lane C.E."/>
        </authorList>
    </citation>
    <scope>NUCLEOTIDE SEQUENCE [LARGE SCALE GENOMIC DNA]</scope>
    <source>
        <strain evidence="1 2">ATCC 34112</strain>
    </source>
</reference>